<evidence type="ECO:0000313" key="4">
    <source>
        <dbReference type="Proteomes" id="UP000290848"/>
    </source>
</evidence>
<evidence type="ECO:0000313" key="2">
    <source>
        <dbReference type="EMBL" id="KAA8486859.1"/>
    </source>
</evidence>
<feature type="domain" description="Cupin type-1" evidence="1">
    <location>
        <begin position="64"/>
        <end position="114"/>
    </location>
</feature>
<dbReference type="CDD" id="cd02219">
    <property type="entry name" value="cupin_YjlB-like"/>
    <property type="match status" value="1"/>
</dbReference>
<dbReference type="Proteomes" id="UP000322918">
    <property type="component" value="Unassembled WGS sequence"/>
</dbReference>
<dbReference type="OrthoDB" id="9791759at2"/>
<reference evidence="2 5" key="2">
    <citation type="submission" date="2019-09" db="EMBL/GenBank/DDBJ databases">
        <title>Pararcticibacter amylolyticus gen. nov., sp. nov., isolated from a rottenly hemp rope, and reclassification of Pedobacter tournemirensis as Pararcticibacter tournemirensis comb. nov.</title>
        <authorList>
            <person name="Cai Y."/>
        </authorList>
    </citation>
    <scope>NUCLEOTIDE SEQUENCE [LARGE SCALE GENOMIC DNA]</scope>
    <source>
        <strain evidence="2 5">TF5-37.2-LB10</strain>
    </source>
</reference>
<dbReference type="Proteomes" id="UP000290848">
    <property type="component" value="Unassembled WGS sequence"/>
</dbReference>
<dbReference type="AlphaFoldDB" id="A0A4Q0M8P6"/>
<gene>
    <name evidence="3" type="ORF">EKH83_12350</name>
    <name evidence="2" type="ORF">F1649_00685</name>
</gene>
<dbReference type="InterPro" id="IPR014710">
    <property type="entry name" value="RmlC-like_jellyroll"/>
</dbReference>
<dbReference type="EMBL" id="RXOC01000007">
    <property type="protein sequence ID" value="RXF69540.1"/>
    <property type="molecule type" value="Genomic_DNA"/>
</dbReference>
<dbReference type="EMBL" id="VWNE01000001">
    <property type="protein sequence ID" value="KAA8486859.1"/>
    <property type="molecule type" value="Genomic_DNA"/>
</dbReference>
<dbReference type="PANTHER" id="PTHR36448:SF2">
    <property type="entry name" value="CUPIN TYPE-1 DOMAIN-CONTAINING PROTEIN"/>
    <property type="match status" value="1"/>
</dbReference>
<dbReference type="InterPro" id="IPR006045">
    <property type="entry name" value="Cupin_1"/>
</dbReference>
<dbReference type="Gene3D" id="2.60.120.10">
    <property type="entry name" value="Jelly Rolls"/>
    <property type="match status" value="1"/>
</dbReference>
<proteinExistence type="predicted"/>
<dbReference type="SUPFAM" id="SSF51182">
    <property type="entry name" value="RmlC-like cupins"/>
    <property type="match status" value="1"/>
</dbReference>
<dbReference type="PIRSF" id="PIRSF019307">
    <property type="entry name" value="UCP019307"/>
    <property type="match status" value="1"/>
</dbReference>
<evidence type="ECO:0000313" key="3">
    <source>
        <dbReference type="EMBL" id="RXF69540.1"/>
    </source>
</evidence>
<dbReference type="Pfam" id="PF00190">
    <property type="entry name" value="Cupin_1"/>
    <property type="match status" value="1"/>
</dbReference>
<reference evidence="3 4" key="1">
    <citation type="submission" date="2018-12" db="EMBL/GenBank/DDBJ databases">
        <title>The Draft Genome Sequence of the Soil Bacterium Pedobacter tournemirensis R1.</title>
        <authorList>
            <person name="He J."/>
        </authorList>
    </citation>
    <scope>NUCLEOTIDE SEQUENCE [LARGE SCALE GENOMIC DNA]</scope>
    <source>
        <strain evidence="3 4">R1</strain>
    </source>
</reference>
<accession>A0A4Q0M8P6</accession>
<dbReference type="InterPro" id="IPR014500">
    <property type="entry name" value="UCP019307_cupin"/>
</dbReference>
<protein>
    <recommendedName>
        <fullName evidence="1">Cupin type-1 domain-containing protein</fullName>
    </recommendedName>
</protein>
<organism evidence="3 4">
    <name type="scientific">Arcticibacter tournemirensis</name>
    <dbReference type="NCBI Taxonomy" id="699437"/>
    <lineage>
        <taxon>Bacteria</taxon>
        <taxon>Pseudomonadati</taxon>
        <taxon>Bacteroidota</taxon>
        <taxon>Sphingobacteriia</taxon>
        <taxon>Sphingobacteriales</taxon>
        <taxon>Sphingobacteriaceae</taxon>
        <taxon>Arcticibacter</taxon>
    </lineage>
</organism>
<name>A0A4Q0M8P6_9SPHI</name>
<evidence type="ECO:0000313" key="5">
    <source>
        <dbReference type="Proteomes" id="UP000322918"/>
    </source>
</evidence>
<dbReference type="InterPro" id="IPR047121">
    <property type="entry name" value="YjiB-like"/>
</dbReference>
<dbReference type="InterPro" id="IPR011051">
    <property type="entry name" value="RmlC_Cupin_sf"/>
</dbReference>
<keyword evidence="5" id="KW-1185">Reference proteome</keyword>
<dbReference type="PANTHER" id="PTHR36448">
    <property type="entry name" value="BLR7373 PROTEIN"/>
    <property type="match status" value="1"/>
</dbReference>
<evidence type="ECO:0000259" key="1">
    <source>
        <dbReference type="Pfam" id="PF00190"/>
    </source>
</evidence>
<comment type="caution">
    <text evidence="3">The sequence shown here is derived from an EMBL/GenBank/DDBJ whole genome shotgun (WGS) entry which is preliminary data.</text>
</comment>
<sequence>MHGHVVNQIINDDGIFPNNPTLPVMVYKGAIQLHPDDEPECILALFEKNNWKNGWKNGIYDYHHYHSNTHEVLGIFCGVADVQLGGPEGICVELNRGDVVVLPAGVAHKSLSSSDDFLCVGAYPAGAEYDINYGEENERARAIENISKVKVPLLDPVYGESGPLPEHWNFQHQK</sequence>